<keyword evidence="8 13" id="KW-0346">Stress response</keyword>
<dbReference type="Gene3D" id="3.30.565.10">
    <property type="entry name" value="Histidine kinase-like ATPase, C-terminal domain"/>
    <property type="match status" value="1"/>
</dbReference>
<evidence type="ECO:0000256" key="7">
    <source>
        <dbReference type="ARBA" id="ARBA00022946"/>
    </source>
</evidence>
<evidence type="ECO:0000256" key="1">
    <source>
        <dbReference type="ARBA" id="ARBA00004173"/>
    </source>
</evidence>
<dbReference type="NCBIfam" id="NF003555">
    <property type="entry name" value="PRK05218.1"/>
    <property type="match status" value="1"/>
</dbReference>
<accession>A0A167HD74</accession>
<dbReference type="InterPro" id="IPR020568">
    <property type="entry name" value="Ribosomal_Su5_D2-typ_SF"/>
</dbReference>
<keyword evidence="4" id="KW-0963">Cytoplasm</keyword>
<comment type="subcellular location">
    <subcellularLocation>
        <location evidence="2">Cytoplasm</location>
    </subcellularLocation>
    <subcellularLocation>
        <location evidence="1">Mitochondrion</location>
    </subcellularLocation>
</comment>
<dbReference type="FunFam" id="3.40.50.11260:FF:000004">
    <property type="entry name" value="Heat shock protein 75 mitochondrial"/>
    <property type="match status" value="1"/>
</dbReference>
<dbReference type="GO" id="GO:0051082">
    <property type="term" value="F:unfolded protein binding"/>
    <property type="evidence" value="ECO:0007669"/>
    <property type="project" value="InterPro"/>
</dbReference>
<dbReference type="GO" id="GO:0005739">
    <property type="term" value="C:mitochondrion"/>
    <property type="evidence" value="ECO:0007669"/>
    <property type="project" value="UniProtKB-SubCell"/>
</dbReference>
<dbReference type="SUPFAM" id="SSF55874">
    <property type="entry name" value="ATPase domain of HSP90 chaperone/DNA topoisomerase II/histidine kinase"/>
    <property type="match status" value="1"/>
</dbReference>
<evidence type="ECO:0000256" key="11">
    <source>
        <dbReference type="PIRSR" id="PIRSR002583-1"/>
    </source>
</evidence>
<feature type="compositionally biased region" description="Basic residues" evidence="12">
    <location>
        <begin position="53"/>
        <end position="63"/>
    </location>
</feature>
<organism evidence="13">
    <name type="scientific">Perkinsela sp. SMB-60</name>
    <dbReference type="NCBI Taxonomy" id="1840652"/>
    <lineage>
        <taxon>Eukaryota</taxon>
        <taxon>Discoba</taxon>
        <taxon>Euglenozoa</taxon>
        <taxon>Kinetoplastea</taxon>
        <taxon>Prokinetoplastina</taxon>
        <taxon>Ichthyobodonidae</taxon>
        <taxon>Perkinsela</taxon>
    </lineage>
</organism>
<keyword evidence="6 11" id="KW-0067">ATP-binding</keyword>
<evidence type="ECO:0000256" key="12">
    <source>
        <dbReference type="SAM" id="MobiDB-lite"/>
    </source>
</evidence>
<dbReference type="Gene3D" id="3.30.230.80">
    <property type="match status" value="1"/>
</dbReference>
<sequence length="774" mass="86570">MQRYTKLGVRRVLSSLPKSGGAVVNSAFSTNCSLYRDSSAKDSAISSLYTTSRRLKTEKKSPKKPAPAKEAEKKPTPSEEPAKKPTPVSETQTPVEKEPVQDSTEKATDENLDAVVDPVDAKETEPEIVETEKVSGPADEMTFKAETKQLLDIVACSLYTDKEVFIRELISNASDALEKRRHMELSDPDNYARASDDAEAGVSIVVNQAKNKFVLTDTGIGMTKQELVDCLGTICSSGSKAFLNKLKEKGEGSKTMESIIGQFGVGFYSAFMVAKSIKVYSRSAAKGSPGYLWESDGNGSYKIMECEGVAKGTKIVLEMKDTELAFCTPQVVERIIKKYSNFISFKIHLNGNSVNTVEALWRKAKDQVTAEEHNAFYKFISGAYDTPMYHLHYSVDAPLMIHSLLYIPQTHSEKFGGGRQECAVNLYCRKVLIQAKAKNVLPEWLRFLKGAVDCEDLPLNISREHTQDSALIRKLSTVITKRVLKWLDEESRKNPEQYEKFVKEFGNFLKEGVCTDQVYKPDIAKLLRFESTADGASKLNSLDSYIDRMQPSQTNIYYISAPSKDIALNSPYFEQYKEHNLEVVVLTEQIDEFVVQHLENYRKYKLQNIETFDATLDGAVQAKKKTEGDKKDPVMEASLNETQCSALADFMTKRLLGRVGVIKSTTRLSTSPIVLMDHESAQIRKLMKMMGTKEGPAPKYNIHFNPKHELIRKLYTLSQSTDSSDIELGGLLAEQLFDNAVISAGLLDDPRSIVNRLNTMMTKMVQKIPEPSNM</sequence>
<dbReference type="GO" id="GO:0005524">
    <property type="term" value="F:ATP binding"/>
    <property type="evidence" value="ECO:0007669"/>
    <property type="project" value="UniProtKB-KW"/>
</dbReference>
<feature type="binding site" evidence="11">
    <location>
        <begin position="237"/>
        <end position="238"/>
    </location>
    <ligand>
        <name>ATP</name>
        <dbReference type="ChEBI" id="CHEBI:30616"/>
    </ligand>
</feature>
<evidence type="ECO:0000256" key="4">
    <source>
        <dbReference type="ARBA" id="ARBA00022490"/>
    </source>
</evidence>
<feature type="binding site" evidence="11">
    <location>
        <begin position="262"/>
        <end position="267"/>
    </location>
    <ligand>
        <name>ATP</name>
        <dbReference type="ChEBI" id="CHEBI:30616"/>
    </ligand>
</feature>
<keyword evidence="5 11" id="KW-0547">Nucleotide-binding</keyword>
<evidence type="ECO:0000256" key="9">
    <source>
        <dbReference type="ARBA" id="ARBA00023128"/>
    </source>
</evidence>
<evidence type="ECO:0000256" key="6">
    <source>
        <dbReference type="ARBA" id="ARBA00022840"/>
    </source>
</evidence>
<dbReference type="FunFam" id="3.30.230.80:FF:000004">
    <property type="entry name" value="Heat shock protein 75 kDa"/>
    <property type="match status" value="1"/>
</dbReference>
<dbReference type="InterPro" id="IPR036890">
    <property type="entry name" value="HATPase_C_sf"/>
</dbReference>
<dbReference type="SUPFAM" id="SSF110942">
    <property type="entry name" value="HSP90 C-terminal domain"/>
    <property type="match status" value="1"/>
</dbReference>
<evidence type="ECO:0000256" key="10">
    <source>
        <dbReference type="ARBA" id="ARBA00023186"/>
    </source>
</evidence>
<dbReference type="EMBL" id="KU609028">
    <property type="protein sequence ID" value="ANB27674.1"/>
    <property type="molecule type" value="mRNA"/>
</dbReference>
<feature type="binding site" evidence="11">
    <location>
        <position position="172"/>
    </location>
    <ligand>
        <name>ATP</name>
        <dbReference type="ChEBI" id="CHEBI:30616"/>
    </ligand>
</feature>
<dbReference type="PIRSF" id="PIRSF002583">
    <property type="entry name" value="Hsp90"/>
    <property type="match status" value="1"/>
</dbReference>
<dbReference type="InterPro" id="IPR001404">
    <property type="entry name" value="Hsp90_fam"/>
</dbReference>
<dbReference type="Pfam" id="PF13589">
    <property type="entry name" value="HATPase_c_3"/>
    <property type="match status" value="1"/>
</dbReference>
<keyword evidence="10" id="KW-0143">Chaperone</keyword>
<evidence type="ECO:0000256" key="2">
    <source>
        <dbReference type="ARBA" id="ARBA00004496"/>
    </source>
</evidence>
<proteinExistence type="evidence at transcript level"/>
<reference evidence="13" key="1">
    <citation type="journal article" date="2016" name="BMC Evol. Biol.">
        <title>Heme pathway evolution in kinetoplastid protists.</title>
        <authorList>
            <person name="Cenci U."/>
            <person name="Moog D."/>
            <person name="Curtis B.A."/>
            <person name="Tanifuji G."/>
            <person name="Eme L."/>
            <person name="Lukes J."/>
            <person name="Archibald J.M."/>
        </authorList>
    </citation>
    <scope>NUCLEOTIDE SEQUENCE</scope>
    <source>
        <strain evidence="13">SMB-60</strain>
    </source>
</reference>
<dbReference type="FunFam" id="3.30.565.10:FF:000009">
    <property type="entry name" value="Molecular chaperone HtpG"/>
    <property type="match status" value="1"/>
</dbReference>
<feature type="binding site" evidence="11">
    <location>
        <position position="217"/>
    </location>
    <ligand>
        <name>ATP</name>
        <dbReference type="ChEBI" id="CHEBI:30616"/>
    </ligand>
</feature>
<feature type="binding site" evidence="11">
    <location>
        <position position="463"/>
    </location>
    <ligand>
        <name>ATP</name>
        <dbReference type="ChEBI" id="CHEBI:30616"/>
    </ligand>
</feature>
<dbReference type="GO" id="GO:0070013">
    <property type="term" value="C:intracellular organelle lumen"/>
    <property type="evidence" value="ECO:0007669"/>
    <property type="project" value="UniProtKB-ARBA"/>
</dbReference>
<dbReference type="Gene3D" id="3.40.50.11260">
    <property type="match status" value="1"/>
</dbReference>
<dbReference type="GO" id="GO:0140662">
    <property type="term" value="F:ATP-dependent protein folding chaperone"/>
    <property type="evidence" value="ECO:0007669"/>
    <property type="project" value="InterPro"/>
</dbReference>
<comment type="similarity">
    <text evidence="3">Belongs to the heat shock protein 90 family.</text>
</comment>
<dbReference type="FunFam" id="1.20.120.790:FF:000004">
    <property type="entry name" value="Heat shock protein 75 kDa"/>
    <property type="match status" value="1"/>
</dbReference>
<dbReference type="PRINTS" id="PR00775">
    <property type="entry name" value="HEATSHOCK90"/>
</dbReference>
<dbReference type="InterPro" id="IPR020575">
    <property type="entry name" value="Hsp90_N"/>
</dbReference>
<feature type="compositionally biased region" description="Basic and acidic residues" evidence="12">
    <location>
        <begin position="95"/>
        <end position="109"/>
    </location>
</feature>
<dbReference type="InterPro" id="IPR037196">
    <property type="entry name" value="HSP90_C"/>
</dbReference>
<feature type="binding site" evidence="11">
    <location>
        <position position="168"/>
    </location>
    <ligand>
        <name>ATP</name>
        <dbReference type="ChEBI" id="CHEBI:30616"/>
    </ligand>
</feature>
<feature type="binding site" evidence="11">
    <location>
        <position position="313"/>
    </location>
    <ligand>
        <name>ATP</name>
        <dbReference type="ChEBI" id="CHEBI:30616"/>
    </ligand>
</feature>
<dbReference type="HAMAP" id="MF_00505">
    <property type="entry name" value="HSP90"/>
    <property type="match status" value="1"/>
</dbReference>
<protein>
    <submittedName>
        <fullName evidence="13">Heat shock protein</fullName>
    </submittedName>
</protein>
<evidence type="ECO:0000256" key="3">
    <source>
        <dbReference type="ARBA" id="ARBA00008239"/>
    </source>
</evidence>
<dbReference type="AlphaFoldDB" id="A0A167HD74"/>
<feature type="binding site" evidence="11">
    <location>
        <position position="222"/>
    </location>
    <ligand>
        <name>ATP</name>
        <dbReference type="ChEBI" id="CHEBI:30616"/>
    </ligand>
</feature>
<dbReference type="PANTHER" id="PTHR11528">
    <property type="entry name" value="HEAT SHOCK PROTEIN 90 FAMILY MEMBER"/>
    <property type="match status" value="1"/>
</dbReference>
<evidence type="ECO:0000256" key="8">
    <source>
        <dbReference type="ARBA" id="ARBA00023016"/>
    </source>
</evidence>
<evidence type="ECO:0000256" key="5">
    <source>
        <dbReference type="ARBA" id="ARBA00022741"/>
    </source>
</evidence>
<keyword evidence="7" id="KW-0809">Transit peptide</keyword>
<feature type="region of interest" description="Disordered" evidence="12">
    <location>
        <begin position="36"/>
        <end position="113"/>
    </location>
</feature>
<dbReference type="GO" id="GO:0016887">
    <property type="term" value="F:ATP hydrolysis activity"/>
    <property type="evidence" value="ECO:0007669"/>
    <property type="project" value="InterPro"/>
</dbReference>
<feature type="compositionally biased region" description="Basic and acidic residues" evidence="12">
    <location>
        <begin position="67"/>
        <end position="83"/>
    </location>
</feature>
<dbReference type="CDD" id="cd16927">
    <property type="entry name" value="HATPase_Hsp90-like"/>
    <property type="match status" value="1"/>
</dbReference>
<dbReference type="Gene3D" id="1.20.120.790">
    <property type="entry name" value="Heat shock protein 90, C-terminal domain"/>
    <property type="match status" value="1"/>
</dbReference>
<keyword evidence="9" id="KW-0496">Mitochondrion</keyword>
<dbReference type="SUPFAM" id="SSF54211">
    <property type="entry name" value="Ribosomal protein S5 domain 2-like"/>
    <property type="match status" value="1"/>
</dbReference>
<name>A0A167HD74_9EUGL</name>
<evidence type="ECO:0000313" key="13">
    <source>
        <dbReference type="EMBL" id="ANB27674.1"/>
    </source>
</evidence>
<dbReference type="Pfam" id="PF00183">
    <property type="entry name" value="HSP90"/>
    <property type="match status" value="1"/>
</dbReference>